<dbReference type="Gene3D" id="3.30.420.40">
    <property type="match status" value="2"/>
</dbReference>
<dbReference type="Pfam" id="PF00814">
    <property type="entry name" value="TsaD"/>
    <property type="match status" value="1"/>
</dbReference>
<evidence type="ECO:0000313" key="2">
    <source>
        <dbReference type="EMBL" id="QTA81509.1"/>
    </source>
</evidence>
<protein>
    <submittedName>
        <fullName evidence="2">tRNA threonylcarbamoyladenosine biosynthesis protein</fullName>
    </submittedName>
</protein>
<evidence type="ECO:0000259" key="1">
    <source>
        <dbReference type="Pfam" id="PF00814"/>
    </source>
</evidence>
<feature type="domain" description="Gcp-like" evidence="1">
    <location>
        <begin position="29"/>
        <end position="222"/>
    </location>
</feature>
<dbReference type="KEGG" id="dli:dnl_38460"/>
<dbReference type="EMBL" id="CP061799">
    <property type="protein sequence ID" value="QTA81509.1"/>
    <property type="molecule type" value="Genomic_DNA"/>
</dbReference>
<sequence>MKILAVDTASQSCSVGIINDNTVTAEITSSSRQTHSRHLMDMIDSALKMSGFKIKDIDGFAVTRGPGSFTGLRIGISTVKGLALASGRPVAGVSNLKVLASHFYHSPYLICIMIDARKGEVYCAKYRFEKGLLIEQGREQVLSPEKAVSGIDEQCIFSGNGSEIYKTIISDNLKDKAFFAPAHTNIIRASDVAVTALPRLKNGDYDNLAGFSPSYVRKADAEPSSKTCFNLSLP</sequence>
<dbReference type="InterPro" id="IPR000905">
    <property type="entry name" value="Gcp-like_dom"/>
</dbReference>
<dbReference type="InterPro" id="IPR022496">
    <property type="entry name" value="T6A_TsaB"/>
</dbReference>
<reference evidence="2" key="1">
    <citation type="journal article" date="2021" name="Microb. Physiol.">
        <title>Proteogenomic Insights into the Physiology of Marine, Sulfate-Reducing, Filamentous Desulfonema limicola and Desulfonema magnum.</title>
        <authorList>
            <person name="Schnaars V."/>
            <person name="Wohlbrand L."/>
            <person name="Scheve S."/>
            <person name="Hinrichs C."/>
            <person name="Reinhardt R."/>
            <person name="Rabus R."/>
        </authorList>
    </citation>
    <scope>NUCLEOTIDE SEQUENCE</scope>
    <source>
        <strain evidence="2">5ac10</strain>
    </source>
</reference>
<dbReference type="AlphaFoldDB" id="A0A975GHN2"/>
<dbReference type="InterPro" id="IPR043129">
    <property type="entry name" value="ATPase_NBD"/>
</dbReference>
<gene>
    <name evidence="2" type="primary">tsaB</name>
    <name evidence="2" type="ORF">dnl_38460</name>
</gene>
<dbReference type="RefSeq" id="WP_207687533.1">
    <property type="nucleotide sequence ID" value="NZ_CP061799.1"/>
</dbReference>
<organism evidence="2 3">
    <name type="scientific">Desulfonema limicola</name>
    <dbReference type="NCBI Taxonomy" id="45656"/>
    <lineage>
        <taxon>Bacteria</taxon>
        <taxon>Pseudomonadati</taxon>
        <taxon>Thermodesulfobacteriota</taxon>
        <taxon>Desulfobacteria</taxon>
        <taxon>Desulfobacterales</taxon>
        <taxon>Desulfococcaceae</taxon>
        <taxon>Desulfonema</taxon>
    </lineage>
</organism>
<accession>A0A975GHN2</accession>
<evidence type="ECO:0000313" key="3">
    <source>
        <dbReference type="Proteomes" id="UP000663720"/>
    </source>
</evidence>
<dbReference type="CDD" id="cd24032">
    <property type="entry name" value="ASKHA_NBD_TsaB"/>
    <property type="match status" value="1"/>
</dbReference>
<proteinExistence type="predicted"/>
<dbReference type="PANTHER" id="PTHR11735">
    <property type="entry name" value="TRNA N6-ADENOSINE THREONYLCARBAMOYLTRANSFERASE"/>
    <property type="match status" value="1"/>
</dbReference>
<dbReference type="PANTHER" id="PTHR11735:SF11">
    <property type="entry name" value="TRNA THREONYLCARBAMOYLADENOSINE BIOSYNTHESIS PROTEIN TSAB"/>
    <property type="match status" value="1"/>
</dbReference>
<keyword evidence="3" id="KW-1185">Reference proteome</keyword>
<dbReference type="Proteomes" id="UP000663720">
    <property type="component" value="Chromosome"/>
</dbReference>
<name>A0A975GHN2_9BACT</name>
<dbReference type="GO" id="GO:0005829">
    <property type="term" value="C:cytosol"/>
    <property type="evidence" value="ECO:0007669"/>
    <property type="project" value="TreeGrafter"/>
</dbReference>
<dbReference type="SUPFAM" id="SSF53067">
    <property type="entry name" value="Actin-like ATPase domain"/>
    <property type="match status" value="2"/>
</dbReference>
<dbReference type="GO" id="GO:0002949">
    <property type="term" value="P:tRNA threonylcarbamoyladenosine modification"/>
    <property type="evidence" value="ECO:0007669"/>
    <property type="project" value="InterPro"/>
</dbReference>
<dbReference type="NCBIfam" id="TIGR03725">
    <property type="entry name" value="T6A_YeaZ"/>
    <property type="match status" value="1"/>
</dbReference>